<dbReference type="GO" id="GO:0005886">
    <property type="term" value="C:plasma membrane"/>
    <property type="evidence" value="ECO:0007669"/>
    <property type="project" value="InterPro"/>
</dbReference>
<evidence type="ECO:0000313" key="2">
    <source>
        <dbReference type="EMBL" id="KAK9075365.1"/>
    </source>
</evidence>
<organism evidence="2 3">
    <name type="scientific">Deinandra increscens subsp. villosa</name>
    <dbReference type="NCBI Taxonomy" id="3103831"/>
    <lineage>
        <taxon>Eukaryota</taxon>
        <taxon>Viridiplantae</taxon>
        <taxon>Streptophyta</taxon>
        <taxon>Embryophyta</taxon>
        <taxon>Tracheophyta</taxon>
        <taxon>Spermatophyta</taxon>
        <taxon>Magnoliopsida</taxon>
        <taxon>eudicotyledons</taxon>
        <taxon>Gunneridae</taxon>
        <taxon>Pentapetalae</taxon>
        <taxon>asterids</taxon>
        <taxon>campanulids</taxon>
        <taxon>Asterales</taxon>
        <taxon>Asteraceae</taxon>
        <taxon>Asteroideae</taxon>
        <taxon>Heliantheae alliance</taxon>
        <taxon>Madieae</taxon>
        <taxon>Madiinae</taxon>
        <taxon>Deinandra</taxon>
    </lineage>
</organism>
<dbReference type="PANTHER" id="PTHR33929:SF13">
    <property type="entry name" value="MEMBRANE-ASSOCIATED KINASE REGULATOR 2_5"/>
    <property type="match status" value="1"/>
</dbReference>
<feature type="compositionally biased region" description="Basic and acidic residues" evidence="1">
    <location>
        <begin position="300"/>
        <end position="309"/>
    </location>
</feature>
<proteinExistence type="predicted"/>
<sequence length="309" mass="34253">MDVFSLLKFWRNAGGADPRAAGDYDSLIDDDESFFDLVFTNPGGEDEYGYGTFPDVNGFCDDGVDSRSSFRFSSPDEVYLNNKRNIFSFDSPITKTTPQSPLRMLVLGLQNDRNSESESEKEMNSEISEIEEVRIGALLKRDNSLRNQLKTEKLLETDLTPSKRFSKDVINKYLNLMKPSSVRVSRRSTEKSRLSSEKSVTPSSSPASSVFSPRKEEKRGGGGGGRGAVFREVRKRLGKSRSASAILQTLATKSDDSELEQQDGIRGAILHCKRSYNSPSQGSVLSRSGSAPSNNQTRISIEEENRSSI</sequence>
<accession>A0AAP0DLK0</accession>
<dbReference type="EMBL" id="JBCNJP010000007">
    <property type="protein sequence ID" value="KAK9075365.1"/>
    <property type="molecule type" value="Genomic_DNA"/>
</dbReference>
<feature type="region of interest" description="Disordered" evidence="1">
    <location>
        <begin position="180"/>
        <end position="229"/>
    </location>
</feature>
<reference evidence="2 3" key="1">
    <citation type="submission" date="2024-04" db="EMBL/GenBank/DDBJ databases">
        <title>The reference genome of an endangered Asteraceae, Deinandra increscens subsp. villosa, native to the Central Coast of California.</title>
        <authorList>
            <person name="Guilliams M."/>
            <person name="Hasenstab-Lehman K."/>
            <person name="Meyer R."/>
            <person name="Mcevoy S."/>
        </authorList>
    </citation>
    <scope>NUCLEOTIDE SEQUENCE [LARGE SCALE GENOMIC DNA]</scope>
    <source>
        <tissue evidence="2">Leaf</tissue>
    </source>
</reference>
<keyword evidence="3" id="KW-1185">Reference proteome</keyword>
<dbReference type="InterPro" id="IPR039619">
    <property type="entry name" value="MAKR2/5"/>
</dbReference>
<evidence type="ECO:0000313" key="3">
    <source>
        <dbReference type="Proteomes" id="UP001408789"/>
    </source>
</evidence>
<feature type="compositionally biased region" description="Basic and acidic residues" evidence="1">
    <location>
        <begin position="187"/>
        <end position="196"/>
    </location>
</feature>
<dbReference type="AlphaFoldDB" id="A0AAP0DLK0"/>
<feature type="compositionally biased region" description="Low complexity" evidence="1">
    <location>
        <begin position="197"/>
        <end position="212"/>
    </location>
</feature>
<dbReference type="Proteomes" id="UP001408789">
    <property type="component" value="Unassembled WGS sequence"/>
</dbReference>
<name>A0AAP0DLK0_9ASTR</name>
<protein>
    <submittedName>
        <fullName evidence="2">Uncharacterized protein</fullName>
    </submittedName>
</protein>
<gene>
    <name evidence="2" type="ORF">SSX86_003688</name>
</gene>
<feature type="region of interest" description="Disordered" evidence="1">
    <location>
        <begin position="276"/>
        <end position="309"/>
    </location>
</feature>
<comment type="caution">
    <text evidence="2">The sequence shown here is derived from an EMBL/GenBank/DDBJ whole genome shotgun (WGS) entry which is preliminary data.</text>
</comment>
<evidence type="ECO:0000256" key="1">
    <source>
        <dbReference type="SAM" id="MobiDB-lite"/>
    </source>
</evidence>
<dbReference type="PANTHER" id="PTHR33929">
    <property type="entry name" value="MEMBRANE-ASSOCIATED KINASE REGULATOR 2-RELATED"/>
    <property type="match status" value="1"/>
</dbReference>
<feature type="compositionally biased region" description="Polar residues" evidence="1">
    <location>
        <begin position="276"/>
        <end position="299"/>
    </location>
</feature>